<dbReference type="Proteomes" id="UP000279275">
    <property type="component" value="Unassembled WGS sequence"/>
</dbReference>
<dbReference type="SUPFAM" id="SSF54593">
    <property type="entry name" value="Glyoxalase/Bleomycin resistance protein/Dihydroxybiphenyl dioxygenase"/>
    <property type="match status" value="2"/>
</dbReference>
<keyword evidence="3" id="KW-1185">Reference proteome</keyword>
<dbReference type="EMBL" id="RFFH01000004">
    <property type="protein sequence ID" value="RMI33019.1"/>
    <property type="molecule type" value="Genomic_DNA"/>
</dbReference>
<feature type="domain" description="VOC" evidence="1">
    <location>
        <begin position="9"/>
        <end position="121"/>
    </location>
</feature>
<organism evidence="2 3">
    <name type="scientific">Nocardia stercoris</name>
    <dbReference type="NCBI Taxonomy" id="2483361"/>
    <lineage>
        <taxon>Bacteria</taxon>
        <taxon>Bacillati</taxon>
        <taxon>Actinomycetota</taxon>
        <taxon>Actinomycetes</taxon>
        <taxon>Mycobacteriales</taxon>
        <taxon>Nocardiaceae</taxon>
        <taxon>Nocardia</taxon>
    </lineage>
</organism>
<evidence type="ECO:0000313" key="3">
    <source>
        <dbReference type="Proteomes" id="UP000279275"/>
    </source>
</evidence>
<evidence type="ECO:0000313" key="2">
    <source>
        <dbReference type="EMBL" id="RMI33019.1"/>
    </source>
</evidence>
<accession>A0A3M2L5U2</accession>
<dbReference type="AlphaFoldDB" id="A0A3M2L5U2"/>
<dbReference type="PROSITE" id="PS51819">
    <property type="entry name" value="VOC"/>
    <property type="match status" value="2"/>
</dbReference>
<dbReference type="Pfam" id="PF00903">
    <property type="entry name" value="Glyoxalase"/>
    <property type="match status" value="2"/>
</dbReference>
<name>A0A3M2L5U2_9NOCA</name>
<dbReference type="InterPro" id="IPR004360">
    <property type="entry name" value="Glyas_Fos-R_dOase_dom"/>
</dbReference>
<reference evidence="2 3" key="1">
    <citation type="submission" date="2018-10" db="EMBL/GenBank/DDBJ databases">
        <title>Isolation from cow dung.</title>
        <authorList>
            <person name="Ling L."/>
        </authorList>
    </citation>
    <scope>NUCLEOTIDE SEQUENCE [LARGE SCALE GENOMIC DNA]</scope>
    <source>
        <strain evidence="2 3">NEAU-LL90</strain>
    </source>
</reference>
<dbReference type="PANTHER" id="PTHR33993:SF10">
    <property type="entry name" value="CONSERVED PROTEIN"/>
    <property type="match status" value="1"/>
</dbReference>
<dbReference type="Gene3D" id="3.10.180.10">
    <property type="entry name" value="2,3-Dihydroxybiphenyl 1,2-Dioxygenase, domain 1"/>
    <property type="match status" value="2"/>
</dbReference>
<dbReference type="OrthoDB" id="9793039at2"/>
<feature type="domain" description="VOC" evidence="1">
    <location>
        <begin position="144"/>
        <end position="260"/>
    </location>
</feature>
<dbReference type="RefSeq" id="WP_122188206.1">
    <property type="nucleotide sequence ID" value="NZ_RFFH01000004.1"/>
</dbReference>
<dbReference type="InterPro" id="IPR029068">
    <property type="entry name" value="Glyas_Bleomycin-R_OHBP_Dase"/>
</dbReference>
<comment type="caution">
    <text evidence="2">The sequence shown here is derived from an EMBL/GenBank/DDBJ whole genome shotgun (WGS) entry which is preliminary data.</text>
</comment>
<dbReference type="CDD" id="cd07247">
    <property type="entry name" value="SgaA_N_like"/>
    <property type="match status" value="2"/>
</dbReference>
<proteinExistence type="predicted"/>
<sequence>MTYEFKFGDPCWVELFTRDTDRAIDFYGQLFGWTAEANPDFGGYITFFKDGKSVAGGMRAPDENAGPQQWLVYLAGNADTVVERARSRGGQVVVDPMDVGDLGRMAVLGDAAGAGVGVWQAAVHKGFEAIGIASGGTWTDHAGRPSWFELHTPEYRKELEFYTEVFDWAPFTVADTPEFRYTTIHGTTPMLGGVMDNSADLPAGSTGSWTVYFGADDVDAAVKSVVALGGSVESEPQNTPYGRLAAVVDPNGVRFSIAGNNS</sequence>
<dbReference type="InterPro" id="IPR052164">
    <property type="entry name" value="Anthracycline_SecMetBiosynth"/>
</dbReference>
<gene>
    <name evidence="2" type="ORF">EBN03_12900</name>
</gene>
<protein>
    <submittedName>
        <fullName evidence="2">VOC family protein</fullName>
    </submittedName>
</protein>
<evidence type="ECO:0000259" key="1">
    <source>
        <dbReference type="PROSITE" id="PS51819"/>
    </source>
</evidence>
<dbReference type="InterPro" id="IPR037523">
    <property type="entry name" value="VOC_core"/>
</dbReference>
<dbReference type="PANTHER" id="PTHR33993">
    <property type="entry name" value="GLYOXALASE-RELATED"/>
    <property type="match status" value="1"/>
</dbReference>